<organism evidence="1 2">
    <name type="scientific">Operophtera brumata</name>
    <name type="common">Winter moth</name>
    <name type="synonym">Phalaena brumata</name>
    <dbReference type="NCBI Taxonomy" id="104452"/>
    <lineage>
        <taxon>Eukaryota</taxon>
        <taxon>Metazoa</taxon>
        <taxon>Ecdysozoa</taxon>
        <taxon>Arthropoda</taxon>
        <taxon>Hexapoda</taxon>
        <taxon>Insecta</taxon>
        <taxon>Pterygota</taxon>
        <taxon>Neoptera</taxon>
        <taxon>Endopterygota</taxon>
        <taxon>Lepidoptera</taxon>
        <taxon>Glossata</taxon>
        <taxon>Ditrysia</taxon>
        <taxon>Geometroidea</taxon>
        <taxon>Geometridae</taxon>
        <taxon>Larentiinae</taxon>
        <taxon>Operophtera</taxon>
    </lineage>
</organism>
<dbReference type="InterPro" id="IPR021109">
    <property type="entry name" value="Peptidase_aspartic_dom_sf"/>
</dbReference>
<dbReference type="PANTHER" id="PTHR47331">
    <property type="entry name" value="PHD-TYPE DOMAIN-CONTAINING PROTEIN"/>
    <property type="match status" value="1"/>
</dbReference>
<keyword evidence="2" id="KW-1185">Reference proteome</keyword>
<accession>A0A0L7KS11</accession>
<dbReference type="Proteomes" id="UP000037510">
    <property type="component" value="Unassembled WGS sequence"/>
</dbReference>
<evidence type="ECO:0000313" key="1">
    <source>
        <dbReference type="EMBL" id="KOB65799.1"/>
    </source>
</evidence>
<name>A0A0L7KS11_OPEBR</name>
<dbReference type="PANTHER" id="PTHR47331:SF5">
    <property type="entry name" value="RIBONUCLEASE H"/>
    <property type="match status" value="1"/>
</dbReference>
<dbReference type="AlphaFoldDB" id="A0A0L7KS11"/>
<reference evidence="1 2" key="1">
    <citation type="journal article" date="2015" name="Genome Biol. Evol.">
        <title>The genome of winter moth (Operophtera brumata) provides a genomic perspective on sexual dimorphism and phenology.</title>
        <authorList>
            <person name="Derks M.F."/>
            <person name="Smit S."/>
            <person name="Salis L."/>
            <person name="Schijlen E."/>
            <person name="Bossers A."/>
            <person name="Mateman C."/>
            <person name="Pijl A.S."/>
            <person name="de Ridder D."/>
            <person name="Groenen M.A."/>
            <person name="Visser M.E."/>
            <person name="Megens H.J."/>
        </authorList>
    </citation>
    <scope>NUCLEOTIDE SEQUENCE [LARGE SCALE GENOMIC DNA]</scope>
    <source>
        <strain evidence="1">WM2013NL</strain>
        <tissue evidence="1">Head and thorax</tissue>
    </source>
</reference>
<gene>
    <name evidence="1" type="ORF">OBRU01_22123</name>
</gene>
<feature type="non-terminal residue" evidence="1">
    <location>
        <position position="394"/>
    </location>
</feature>
<dbReference type="Gene3D" id="2.40.70.10">
    <property type="entry name" value="Acid Proteases"/>
    <property type="match status" value="1"/>
</dbReference>
<proteinExistence type="predicted"/>
<evidence type="ECO:0000313" key="2">
    <source>
        <dbReference type="Proteomes" id="UP000037510"/>
    </source>
</evidence>
<sequence>MEELQSSQLETYNFIKKQLENFKKSPKDRLTKANLETRLELLESYWEKFQSKHDALAAASGENRSQLSYFKNNINDDCMEKCLTSLKAIDIPTDHWDDIIVYIVIQKLDAETHRHFEQRIETLERLPTWKDLSEFLELRFRTLEAVKCKDTQPHTRNATTAKSLTASVTSPMNCEKSIELENIDRNNSAHNSSMDRITMRASIDTSPVILATALVKVQSKNHSIHILRALVDQGSQASLITEGACQELGLKRAPILGNIVGVSSNNTVTKALVEFEITSRHDPNKKIKVSAYVLRTLTSYIPQRVQAVDWPELECLQLADNTFKQPGRVDLLLGAEIFADIIQQGIIVHRDEKSSLVAQETSLGWLISGNSKKSNNQQPIVVTHHAKIEIETTL</sequence>
<protein>
    <submittedName>
        <fullName evidence="1">Putative bel12 ag transposon polyprotein</fullName>
    </submittedName>
</protein>
<comment type="caution">
    <text evidence="1">The sequence shown here is derived from an EMBL/GenBank/DDBJ whole genome shotgun (WGS) entry which is preliminary data.</text>
</comment>
<dbReference type="EMBL" id="JTDY01006664">
    <property type="protein sequence ID" value="KOB65799.1"/>
    <property type="molecule type" value="Genomic_DNA"/>
</dbReference>